<protein>
    <submittedName>
        <fullName evidence="7">Allantoin permease</fullName>
    </submittedName>
</protein>
<dbReference type="InterPro" id="IPR030191">
    <property type="entry name" value="CodB"/>
</dbReference>
<dbReference type="PANTHER" id="PTHR30569:SF0">
    <property type="entry name" value="CYTOSINE PERMEASE"/>
    <property type="match status" value="1"/>
</dbReference>
<evidence type="ECO:0000256" key="4">
    <source>
        <dbReference type="ARBA" id="ARBA00022989"/>
    </source>
</evidence>
<dbReference type="STRING" id="455432.AWN90_24710"/>
<feature type="transmembrane region" description="Helical" evidence="6">
    <location>
        <begin position="127"/>
        <end position="150"/>
    </location>
</feature>
<dbReference type="AlphaFoldDB" id="A0A164NMS7"/>
<evidence type="ECO:0000256" key="5">
    <source>
        <dbReference type="ARBA" id="ARBA00023136"/>
    </source>
</evidence>
<keyword evidence="3 6" id="KW-0812">Transmembrane</keyword>
<feature type="transmembrane region" description="Helical" evidence="6">
    <location>
        <begin position="261"/>
        <end position="281"/>
    </location>
</feature>
<evidence type="ECO:0000256" key="2">
    <source>
        <dbReference type="ARBA" id="ARBA00008974"/>
    </source>
</evidence>
<feature type="transmembrane region" description="Helical" evidence="6">
    <location>
        <begin position="97"/>
        <end position="115"/>
    </location>
</feature>
<dbReference type="Gene3D" id="1.10.4160.10">
    <property type="entry name" value="Hydantoin permease"/>
    <property type="match status" value="1"/>
</dbReference>
<feature type="transmembrane region" description="Helical" evidence="6">
    <location>
        <begin position="335"/>
        <end position="355"/>
    </location>
</feature>
<evidence type="ECO:0000256" key="1">
    <source>
        <dbReference type="ARBA" id="ARBA00004141"/>
    </source>
</evidence>
<accession>A0A164NMS7</accession>
<comment type="similarity">
    <text evidence="2">Belongs to the purine-cytosine permease (2.A.39) family.</text>
</comment>
<gene>
    <name evidence="7" type="ORF">AWN90_24710</name>
</gene>
<organism evidence="7 8">
    <name type="scientific">Nocardia terpenica</name>
    <dbReference type="NCBI Taxonomy" id="455432"/>
    <lineage>
        <taxon>Bacteria</taxon>
        <taxon>Bacillati</taxon>
        <taxon>Actinomycetota</taxon>
        <taxon>Actinomycetes</taxon>
        <taxon>Mycobacteriales</taxon>
        <taxon>Nocardiaceae</taxon>
        <taxon>Nocardia</taxon>
    </lineage>
</organism>
<feature type="transmembrane region" description="Helical" evidence="6">
    <location>
        <begin position="196"/>
        <end position="215"/>
    </location>
</feature>
<comment type="subcellular location">
    <subcellularLocation>
        <location evidence="1">Membrane</location>
        <topology evidence="1">Multi-pass membrane protein</topology>
    </subcellularLocation>
</comment>
<dbReference type="RefSeq" id="WP_067595719.1">
    <property type="nucleotide sequence ID" value="NZ_JABMCZ010000005.1"/>
</dbReference>
<comment type="caution">
    <text evidence="7">The sequence shown here is derived from an EMBL/GenBank/DDBJ whole genome shotgun (WGS) entry which is preliminary data.</text>
</comment>
<keyword evidence="4 6" id="KW-1133">Transmembrane helix</keyword>
<dbReference type="Proteomes" id="UP000076512">
    <property type="component" value="Unassembled WGS sequence"/>
</dbReference>
<reference evidence="7 8" key="1">
    <citation type="submission" date="2016-04" db="EMBL/GenBank/DDBJ databases">
        <authorList>
            <person name="Evans L.H."/>
            <person name="Alamgir A."/>
            <person name="Owens N."/>
            <person name="Weber N.D."/>
            <person name="Virtaneva K."/>
            <person name="Barbian K."/>
            <person name="Babar A."/>
            <person name="Rosenke K."/>
        </authorList>
    </citation>
    <scope>NUCLEOTIDE SEQUENCE [LARGE SCALE GENOMIC DNA]</scope>
    <source>
        <strain evidence="7 8">IFM 0406</strain>
    </source>
</reference>
<proteinExistence type="inferred from homology"/>
<dbReference type="CDD" id="cd11484">
    <property type="entry name" value="SLC-NCS1sbd_CobB-like"/>
    <property type="match status" value="1"/>
</dbReference>
<keyword evidence="8" id="KW-1185">Reference proteome</keyword>
<feature type="transmembrane region" description="Helical" evidence="6">
    <location>
        <begin position="310"/>
        <end position="329"/>
    </location>
</feature>
<feature type="transmembrane region" description="Helical" evidence="6">
    <location>
        <begin position="157"/>
        <end position="176"/>
    </location>
</feature>
<dbReference type="GO" id="GO:0015209">
    <property type="term" value="F:cytosine transmembrane transporter activity"/>
    <property type="evidence" value="ECO:0007669"/>
    <property type="project" value="InterPro"/>
</dbReference>
<evidence type="ECO:0000256" key="6">
    <source>
        <dbReference type="SAM" id="Phobius"/>
    </source>
</evidence>
<sequence length="443" mass="46917">MTAPLGHDDYALSRVPKSARYPWLSMATQRFGQISGLSQFLLGATLGFGLPFWQAFLAFTLGAVVLELVSIAVGIIGQREGLSTSVLSRWTGFGRGGAAVVGLVIGLSVTGWFGLQSQLAGKSLAAILGGLPVWGWSMLFGLLVTVIVTYGFRWMAWTAYLTVPAFFILAGVSVVIELSRHDLGHLLSDAPPGPHLSLVQAVTLVAGQFMVGAVITPDMTRFNRSPADVVKQTIVGITLGEWVIGSVGVLLAHALRTKDVTTIVTSSTGWVGVLVIVAAAVKVNDWNLYVSSLGLTNFVQTVSGYRVHRAWVSIVAGVVGSALGAAGILSRYTDFLNLLAVAFPPIPAIMIAEYFVARRWRPQLAAAGADLPRTAPLWVPATVVIWLLASLFGKYVTVGLPSVNALVAAFVLYVAADRIGLLRGFGSYDTESAVANAAPQQRV</sequence>
<dbReference type="PANTHER" id="PTHR30569">
    <property type="entry name" value="CYTOSINE TRANSPORTER CODB"/>
    <property type="match status" value="1"/>
</dbReference>
<dbReference type="EMBL" id="LWGR01000005">
    <property type="protein sequence ID" value="KZM74532.1"/>
    <property type="molecule type" value="Genomic_DNA"/>
</dbReference>
<dbReference type="OrthoDB" id="3169878at2"/>
<keyword evidence="5 6" id="KW-0472">Membrane</keyword>
<dbReference type="Pfam" id="PF02133">
    <property type="entry name" value="Transp_cyt_pur"/>
    <property type="match status" value="1"/>
</dbReference>
<dbReference type="GO" id="GO:0005886">
    <property type="term" value="C:plasma membrane"/>
    <property type="evidence" value="ECO:0007669"/>
    <property type="project" value="TreeGrafter"/>
</dbReference>
<evidence type="ECO:0000313" key="8">
    <source>
        <dbReference type="Proteomes" id="UP000076512"/>
    </source>
</evidence>
<evidence type="ECO:0000256" key="3">
    <source>
        <dbReference type="ARBA" id="ARBA00022692"/>
    </source>
</evidence>
<feature type="transmembrane region" description="Helical" evidence="6">
    <location>
        <begin position="235"/>
        <end position="255"/>
    </location>
</feature>
<feature type="transmembrane region" description="Helical" evidence="6">
    <location>
        <begin position="375"/>
        <end position="392"/>
    </location>
</feature>
<feature type="transmembrane region" description="Helical" evidence="6">
    <location>
        <begin position="398"/>
        <end position="416"/>
    </location>
</feature>
<dbReference type="InterPro" id="IPR001248">
    <property type="entry name" value="Pur-cyt_permease"/>
</dbReference>
<evidence type="ECO:0000313" key="7">
    <source>
        <dbReference type="EMBL" id="KZM74532.1"/>
    </source>
</evidence>
<feature type="transmembrane region" description="Helical" evidence="6">
    <location>
        <begin position="52"/>
        <end position="76"/>
    </location>
</feature>
<name>A0A164NMS7_9NOCA</name>